<gene>
    <name evidence="1" type="ORF">B1N52_15350</name>
</gene>
<dbReference type="EMBL" id="AABBAW010000013">
    <property type="protein sequence ID" value="EAG2516510.1"/>
    <property type="molecule type" value="Genomic_DNA"/>
</dbReference>
<reference evidence="1 2" key="1">
    <citation type="submission" date="2018-06" db="EMBL/GenBank/DDBJ databases">
        <authorList>
            <consortium name="GenomeTrakr: Next Generation Sequencing Network for Food Pathogen Tracability"/>
        </authorList>
    </citation>
    <scope>NUCLEOTIDE SEQUENCE [LARGE SCALE GENOMIC DNA]</scope>
    <source>
        <strain evidence="1 2">FDA960927-006-004</strain>
    </source>
</reference>
<accession>A0A3D8A5N6</accession>
<evidence type="ECO:0000313" key="1">
    <source>
        <dbReference type="EMBL" id="EAG2516510.1"/>
    </source>
</evidence>
<dbReference type="AlphaFoldDB" id="A0A3D8A5N6"/>
<evidence type="ECO:0000313" key="2">
    <source>
        <dbReference type="Proteomes" id="UP000525850"/>
    </source>
</evidence>
<sequence>MKDELDKVQAEYLKLLQSITSRITTEELLELLDEVQLFWYQKRNVIHLSAQYLFRYSDAYFLTAATIFDIEDTNQNIFFLNGKYQIFDDPIPSYLKIISKKEAQDGAYSSYLKKLSMIVAETILDEIRLLENPPKENFLIIPLRYYLDLYSLTNHLDETALEIVNHYFKRSVNFLTLSTIENVEEIVDTRNMSNILLFDGDDFSLSITERIEGYVKKNKEIVPGGMNDAQILYTALFGGIRQALDVIETTFQFNVVPFFRSFTPFSKYSQIMKIILENSSEEKRSNQISILLNKATIEYLIYFEFSKRNNGHYTISGLKEKAQQIEFEKKLKDIEIQMNNSANFFNTAEKIGQVIYDLLS</sequence>
<organism evidence="1 2">
    <name type="scientific">Listeria monocytogenes</name>
    <dbReference type="NCBI Taxonomy" id="1639"/>
    <lineage>
        <taxon>Bacteria</taxon>
        <taxon>Bacillati</taxon>
        <taxon>Bacillota</taxon>
        <taxon>Bacilli</taxon>
        <taxon>Bacillales</taxon>
        <taxon>Listeriaceae</taxon>
        <taxon>Listeria</taxon>
    </lineage>
</organism>
<proteinExistence type="predicted"/>
<protein>
    <submittedName>
        <fullName evidence="1">Uncharacterized protein</fullName>
    </submittedName>
</protein>
<name>A0A3D8A5N6_LISMN</name>
<dbReference type="RefSeq" id="WP_031644632.1">
    <property type="nucleotide sequence ID" value="NZ_JOJS01000009.1"/>
</dbReference>
<comment type="caution">
    <text evidence="1">The sequence shown here is derived from an EMBL/GenBank/DDBJ whole genome shotgun (WGS) entry which is preliminary data.</text>
</comment>
<dbReference type="Proteomes" id="UP000525850">
    <property type="component" value="Unassembled WGS sequence"/>
</dbReference>